<evidence type="ECO:0000313" key="3">
    <source>
        <dbReference type="EMBL" id="CAG59274.1"/>
    </source>
</evidence>
<evidence type="ECO:0000313" key="4">
    <source>
        <dbReference type="Proteomes" id="UP000002428"/>
    </source>
</evidence>
<gene>
    <name evidence="2 3" type="ordered locus">CAGL0F08767g</name>
</gene>
<dbReference type="AlphaFoldDB" id="Q6FTU4"/>
<dbReference type="RefSeq" id="XP_446350.1">
    <property type="nucleotide sequence ID" value="XM_446350.1"/>
</dbReference>
<accession>Q6FTU4</accession>
<keyword evidence="4" id="KW-1185">Reference proteome</keyword>
<dbReference type="KEGG" id="cgr:2887825"/>
<sequence>MNQDDVEFPVNSRGDGDHLVLPSSQGGNDVEENSIPPIPQSADNQSRNLNGGGGLTMLDENNRIFVFFQNQNRENSLRQVSFETTISYTLDSYRRGIVTCVEIGGGRSVVWFHETRVSRIDKSAIIRNHVS</sequence>
<evidence type="ECO:0000313" key="2">
    <source>
        <dbReference type="CGD" id="CAL0129974"/>
    </source>
</evidence>
<protein>
    <submittedName>
        <fullName evidence="3">Uncharacterized protein</fullName>
    </submittedName>
</protein>
<dbReference type="InParanoid" id="Q6FTU4"/>
<dbReference type="HOGENOM" id="CLU_1927319_0_0_1"/>
<organism evidence="3 4">
    <name type="scientific">Candida glabrata (strain ATCC 2001 / BCRC 20586 / JCM 3761 / NBRC 0622 / NRRL Y-65 / CBS 138)</name>
    <name type="common">Yeast</name>
    <name type="synonym">Nakaseomyces glabratus</name>
    <dbReference type="NCBI Taxonomy" id="284593"/>
    <lineage>
        <taxon>Eukaryota</taxon>
        <taxon>Fungi</taxon>
        <taxon>Dikarya</taxon>
        <taxon>Ascomycota</taxon>
        <taxon>Saccharomycotina</taxon>
        <taxon>Saccharomycetes</taxon>
        <taxon>Saccharomycetales</taxon>
        <taxon>Saccharomycetaceae</taxon>
        <taxon>Nakaseomyces</taxon>
    </lineage>
</organism>
<dbReference type="VEuPathDB" id="FungiDB:CAGL0F08767g"/>
<proteinExistence type="predicted"/>
<dbReference type="EMBL" id="CR380952">
    <property type="protein sequence ID" value="CAG59274.1"/>
    <property type="molecule type" value="Genomic_DNA"/>
</dbReference>
<name>Q6FTU4_CANGA</name>
<reference evidence="3 4" key="1">
    <citation type="journal article" date="2004" name="Nature">
        <title>Genome evolution in yeasts.</title>
        <authorList>
            <consortium name="Genolevures"/>
            <person name="Dujon B."/>
            <person name="Sherman D."/>
            <person name="Fischer G."/>
            <person name="Durrens P."/>
            <person name="Casaregola S."/>
            <person name="Lafontaine I."/>
            <person name="de Montigny J."/>
            <person name="Marck C."/>
            <person name="Neuveglise C."/>
            <person name="Talla E."/>
            <person name="Goffard N."/>
            <person name="Frangeul L."/>
            <person name="Aigle M."/>
            <person name="Anthouard V."/>
            <person name="Babour A."/>
            <person name="Barbe V."/>
            <person name="Barnay S."/>
            <person name="Blanchin S."/>
            <person name="Beckerich J.M."/>
            <person name="Beyne E."/>
            <person name="Bleykasten C."/>
            <person name="Boisrame A."/>
            <person name="Boyer J."/>
            <person name="Cattolico L."/>
            <person name="Confanioleri F."/>
            <person name="de Daruvar A."/>
            <person name="Despons L."/>
            <person name="Fabre E."/>
            <person name="Fairhead C."/>
            <person name="Ferry-Dumazet H."/>
            <person name="Groppi A."/>
            <person name="Hantraye F."/>
            <person name="Hennequin C."/>
            <person name="Jauniaux N."/>
            <person name="Joyet P."/>
            <person name="Kachouri R."/>
            <person name="Kerrest A."/>
            <person name="Koszul R."/>
            <person name="Lemaire M."/>
            <person name="Lesur I."/>
            <person name="Ma L."/>
            <person name="Muller H."/>
            <person name="Nicaud J.M."/>
            <person name="Nikolski M."/>
            <person name="Oztas S."/>
            <person name="Ozier-Kalogeropoulos O."/>
            <person name="Pellenz S."/>
            <person name="Potier S."/>
            <person name="Richard G.F."/>
            <person name="Straub M.L."/>
            <person name="Suleau A."/>
            <person name="Swennene D."/>
            <person name="Tekaia F."/>
            <person name="Wesolowski-Louvel M."/>
            <person name="Westhof E."/>
            <person name="Wirth B."/>
            <person name="Zeniou-Meyer M."/>
            <person name="Zivanovic I."/>
            <person name="Bolotin-Fukuhara M."/>
            <person name="Thierry A."/>
            <person name="Bouchier C."/>
            <person name="Caudron B."/>
            <person name="Scarpelli C."/>
            <person name="Gaillardin C."/>
            <person name="Weissenbach J."/>
            <person name="Wincker P."/>
            <person name="Souciet J.L."/>
        </authorList>
    </citation>
    <scope>NUCLEOTIDE SEQUENCE [LARGE SCALE GENOMIC DNA]</scope>
    <source>
        <strain evidence="4">ATCC 2001 / BCRC 20586 / JCM 3761 / NBRC 0622 / NRRL Y-65 / CBS 138</strain>
    </source>
</reference>
<evidence type="ECO:0000256" key="1">
    <source>
        <dbReference type="SAM" id="MobiDB-lite"/>
    </source>
</evidence>
<dbReference type="CGD" id="CAL0129974">
    <property type="gene designation" value="CAGL0F08767g"/>
</dbReference>
<dbReference type="Proteomes" id="UP000002428">
    <property type="component" value="Chromosome F"/>
</dbReference>
<feature type="region of interest" description="Disordered" evidence="1">
    <location>
        <begin position="1"/>
        <end position="53"/>
    </location>
</feature>